<dbReference type="Pfam" id="PF04392">
    <property type="entry name" value="ABC_sub_bind"/>
    <property type="match status" value="1"/>
</dbReference>
<dbReference type="Gene3D" id="3.40.50.2300">
    <property type="match status" value="2"/>
</dbReference>
<sequence length="363" mass="38438">MWSLVGVDGTIFDAHLTGALVMGLWYAVEGLMRLRWTMALVVATALLAVFILLRWGGVFDDRKVVVGVLNHAIVAEEALDGFKAGLGGLGWPEGGRVTYHYRGPLAGAALDAEAERLAELKPDLFLTLSTPAAKSAFKVAKNAGIPLIFAPASDPIAIGLAENLGRPGRNATGVTFGIQEPVRLQWLKTMLPDLKAILVPYNPDDLSPLASLLKITPLAGELGIRLDHAHVRNGAELDAALSAMASDVGAVFVPVDAYVASQVPRIMLATLKRGIPLSTPQRRGVQEGAFMSYGLDMHALGAQGARLAAQVLGGVPAGDLPVETAEFRLTINMDTAGRLGISLPDPILRQADLIRISRDADGR</sequence>
<dbReference type="Proteomes" id="UP000007058">
    <property type="component" value="Chromosome"/>
</dbReference>
<accession>Q2W7L6</accession>
<dbReference type="HOGENOM" id="CLU_058196_3_2_5"/>
<dbReference type="KEGG" id="mag:amb1355"/>
<dbReference type="STRING" id="342108.amb1355"/>
<proteinExistence type="predicted"/>
<dbReference type="CDD" id="cd06325">
    <property type="entry name" value="PBP1_ABC_unchar_transporter"/>
    <property type="match status" value="1"/>
</dbReference>
<reference evidence="1 2" key="1">
    <citation type="journal article" date="2005" name="DNA Res.">
        <title>Complete genome sequence of the facultative anaerobic magnetotactic bacterium Magnetospirillum sp. strain AMB-1.</title>
        <authorList>
            <person name="Matsunaga T."/>
            <person name="Okamura Y."/>
            <person name="Fukuda Y."/>
            <person name="Wahyudi A.T."/>
            <person name="Murase Y."/>
            <person name="Takeyama H."/>
        </authorList>
    </citation>
    <scope>NUCLEOTIDE SEQUENCE [LARGE SCALE GENOMIC DNA]</scope>
    <source>
        <strain evidence="2">ATCC 700264 / AMB-1</strain>
    </source>
</reference>
<dbReference type="PANTHER" id="PTHR35271:SF1">
    <property type="entry name" value="ABC TRANSPORTER, SUBSTRATE-BINDING LIPOPROTEIN"/>
    <property type="match status" value="1"/>
</dbReference>
<dbReference type="InterPro" id="IPR007487">
    <property type="entry name" value="ABC_transpt-TYRBP-like"/>
</dbReference>
<dbReference type="EMBL" id="AP007255">
    <property type="protein sequence ID" value="BAE50159.1"/>
    <property type="molecule type" value="Genomic_DNA"/>
</dbReference>
<evidence type="ECO:0000313" key="2">
    <source>
        <dbReference type="Proteomes" id="UP000007058"/>
    </source>
</evidence>
<dbReference type="PANTHER" id="PTHR35271">
    <property type="entry name" value="ABC TRANSPORTER, SUBSTRATE-BINDING LIPOPROTEIN-RELATED"/>
    <property type="match status" value="1"/>
</dbReference>
<keyword evidence="2" id="KW-1185">Reference proteome</keyword>
<name>Q2W7L6_PARM1</name>
<gene>
    <name evidence="1" type="ordered locus">amb1355</name>
</gene>
<dbReference type="AlphaFoldDB" id="Q2W7L6"/>
<organism evidence="1 2">
    <name type="scientific">Paramagnetospirillum magneticum (strain ATCC 700264 / AMB-1)</name>
    <name type="common">Magnetospirillum magneticum</name>
    <dbReference type="NCBI Taxonomy" id="342108"/>
    <lineage>
        <taxon>Bacteria</taxon>
        <taxon>Pseudomonadati</taxon>
        <taxon>Pseudomonadota</taxon>
        <taxon>Alphaproteobacteria</taxon>
        <taxon>Rhodospirillales</taxon>
        <taxon>Magnetospirillaceae</taxon>
        <taxon>Paramagnetospirillum</taxon>
    </lineage>
</organism>
<evidence type="ECO:0000313" key="1">
    <source>
        <dbReference type="EMBL" id="BAE50159.1"/>
    </source>
</evidence>
<protein>
    <submittedName>
        <fullName evidence="1">ABC-type uncharacterized transport system</fullName>
    </submittedName>
</protein>